<accession>W6QFM7</accession>
<gene>
    <name evidence="1" type="ORF">PROQFM164_S04g000509</name>
</gene>
<dbReference type="EMBL" id="HG792018">
    <property type="protein sequence ID" value="CDM35628.1"/>
    <property type="molecule type" value="Genomic_DNA"/>
</dbReference>
<protein>
    <submittedName>
        <fullName evidence="1">Genomic scaffold, ProqFM164S04</fullName>
    </submittedName>
</protein>
<evidence type="ECO:0000313" key="2">
    <source>
        <dbReference type="Proteomes" id="UP000030686"/>
    </source>
</evidence>
<sequence length="40" mass="4567">MGFKIGSWPRDFTHGQIGEQATTLEHDLKIHHPPKTTQLI</sequence>
<dbReference type="Proteomes" id="UP000030686">
    <property type="component" value="Unassembled WGS sequence"/>
</dbReference>
<organism evidence="1 2">
    <name type="scientific">Penicillium roqueforti (strain FM164)</name>
    <dbReference type="NCBI Taxonomy" id="1365484"/>
    <lineage>
        <taxon>Eukaryota</taxon>
        <taxon>Fungi</taxon>
        <taxon>Dikarya</taxon>
        <taxon>Ascomycota</taxon>
        <taxon>Pezizomycotina</taxon>
        <taxon>Eurotiomycetes</taxon>
        <taxon>Eurotiomycetidae</taxon>
        <taxon>Eurotiales</taxon>
        <taxon>Aspergillaceae</taxon>
        <taxon>Penicillium</taxon>
    </lineage>
</organism>
<evidence type="ECO:0000313" key="1">
    <source>
        <dbReference type="EMBL" id="CDM35628.1"/>
    </source>
</evidence>
<reference evidence="1" key="1">
    <citation type="journal article" date="2014" name="Nat. Commun.">
        <title>Multiple recent horizontal transfers of a large genomic region in cheese making fungi.</title>
        <authorList>
            <person name="Cheeseman K."/>
            <person name="Ropars J."/>
            <person name="Renault P."/>
            <person name="Dupont J."/>
            <person name="Gouzy J."/>
            <person name="Branca A."/>
            <person name="Abraham A.L."/>
            <person name="Ceppi M."/>
            <person name="Conseiller E."/>
            <person name="Debuchy R."/>
            <person name="Malagnac F."/>
            <person name="Goarin A."/>
            <person name="Silar P."/>
            <person name="Lacoste S."/>
            <person name="Sallet E."/>
            <person name="Bensimon A."/>
            <person name="Giraud T."/>
            <person name="Brygoo Y."/>
        </authorList>
    </citation>
    <scope>NUCLEOTIDE SEQUENCE [LARGE SCALE GENOMIC DNA]</scope>
    <source>
        <strain evidence="1">FM164</strain>
    </source>
</reference>
<proteinExistence type="predicted"/>
<keyword evidence="2" id="KW-1185">Reference proteome</keyword>
<dbReference type="AlphaFoldDB" id="W6QFM7"/>
<name>W6QFM7_PENRF</name>